<organism evidence="3 4">
    <name type="scientific">Armatimonas rosea</name>
    <dbReference type="NCBI Taxonomy" id="685828"/>
    <lineage>
        <taxon>Bacteria</taxon>
        <taxon>Bacillati</taxon>
        <taxon>Armatimonadota</taxon>
        <taxon>Armatimonadia</taxon>
        <taxon>Armatimonadales</taxon>
        <taxon>Armatimonadaceae</taxon>
        <taxon>Armatimonas</taxon>
    </lineage>
</organism>
<evidence type="ECO:0000313" key="3">
    <source>
        <dbReference type="EMBL" id="MBB6048999.1"/>
    </source>
</evidence>
<dbReference type="EMBL" id="JACHGW010000001">
    <property type="protein sequence ID" value="MBB6048999.1"/>
    <property type="molecule type" value="Genomic_DNA"/>
</dbReference>
<dbReference type="InterPro" id="IPR015217">
    <property type="entry name" value="Invasin_dom_3"/>
</dbReference>
<comment type="caution">
    <text evidence="3">The sequence shown here is derived from an EMBL/GenBank/DDBJ whole genome shotgun (WGS) entry which is preliminary data.</text>
</comment>
<dbReference type="Proteomes" id="UP000520814">
    <property type="component" value="Unassembled WGS sequence"/>
</dbReference>
<comment type="similarity">
    <text evidence="1">Belongs to the intimin/invasin family.</text>
</comment>
<feature type="domain" description="Big-1" evidence="2">
    <location>
        <begin position="20"/>
        <end position="113"/>
    </location>
</feature>
<evidence type="ECO:0000313" key="4">
    <source>
        <dbReference type="Proteomes" id="UP000520814"/>
    </source>
</evidence>
<keyword evidence="4" id="KW-1185">Reference proteome</keyword>
<dbReference type="PROSITE" id="PS51127">
    <property type="entry name" value="BIG1"/>
    <property type="match status" value="1"/>
</dbReference>
<dbReference type="Pfam" id="PF09134">
    <property type="entry name" value="Invasin_D3"/>
    <property type="match status" value="1"/>
</dbReference>
<dbReference type="InterPro" id="IPR008964">
    <property type="entry name" value="Invasin/intimin_cell_adhesion"/>
</dbReference>
<name>A0A7W9SMP4_ARMRO</name>
<reference evidence="3 4" key="1">
    <citation type="submission" date="2020-08" db="EMBL/GenBank/DDBJ databases">
        <title>Genomic Encyclopedia of Type Strains, Phase IV (KMG-IV): sequencing the most valuable type-strain genomes for metagenomic binning, comparative biology and taxonomic classification.</title>
        <authorList>
            <person name="Goeker M."/>
        </authorList>
    </citation>
    <scope>NUCLEOTIDE SEQUENCE [LARGE SCALE GENOMIC DNA]</scope>
    <source>
        <strain evidence="3 4">DSM 23562</strain>
    </source>
</reference>
<dbReference type="RefSeq" id="WP_184192619.1">
    <property type="nucleotide sequence ID" value="NZ_JACHGW010000001.1"/>
</dbReference>
<sequence>MDYNLLLPVLALAHPNPLIAVELQPERTTLRADGRATSIITARVFDDRGSPVADGTRVQFSTTQGRLDTLLAETRGGIARVTLTAADQPGIATITANLEAGGAVPARTQVTFSNDAQVTELVNPWLRFSGSAYTSLALLDQRTRIFDVLGKNHDARATYGDIVITADHLQYKLGVTRLYAEGNVVLEIGKQRKRFHRLAFDLIQQTGIGETASGRVELRRGLVEQPLPPSDTPAWQFVDLGDASLVISAQAIGINNDGLVQFRKATFYLDGQKAYSTPYHIMTLRQQSLYREQLVGVGASGMWLNLPYYYNVQPRGVGTVFLRRGAPFGSSVYSQRQGWTVDLEQTYNSQGAIEGQVQVLNLANANRGLRLQHNQKLDTKTDANVFMDLVGGKDLFGSTQIGHNFPTFRVNVSAALNRYRGITDTVSGITAPASGDWRTQTTAESYPKLLRPKSGVNYTLTGAHTDQRFFGGTSARPGVQTDNLGTRLFATPIKLNPRTTLTQSAVLGYTWVKAAPETTGIGQSGVSVQTTTALAQPVKWRKQNLGFAQLSYDFFQTPPLFVPTAGTSTTGGATGGVTTSQRQGRQRLTATTYLNQDEKWNFSLSGSRGIDTSQSTLFTEAKTQLNGPWYGRIRLSDTQFSGTGYRDWEYALIRMVNGREVALYYSTSARRFQVDLTGLSF</sequence>
<evidence type="ECO:0000259" key="2">
    <source>
        <dbReference type="PROSITE" id="PS51127"/>
    </source>
</evidence>
<dbReference type="InterPro" id="IPR013783">
    <property type="entry name" value="Ig-like_fold"/>
</dbReference>
<dbReference type="Gene3D" id="2.60.40.10">
    <property type="entry name" value="Immunoglobulins"/>
    <property type="match status" value="1"/>
</dbReference>
<dbReference type="InterPro" id="IPR003344">
    <property type="entry name" value="Big_1_dom"/>
</dbReference>
<evidence type="ECO:0000256" key="1">
    <source>
        <dbReference type="ARBA" id="ARBA00010116"/>
    </source>
</evidence>
<dbReference type="AlphaFoldDB" id="A0A7W9SMP4"/>
<dbReference type="SUPFAM" id="SSF49373">
    <property type="entry name" value="Invasin/intimin cell-adhesion fragments"/>
    <property type="match status" value="1"/>
</dbReference>
<proteinExistence type="inferred from homology"/>
<accession>A0A7W9SMP4</accession>
<gene>
    <name evidence="3" type="ORF">HNQ39_000761</name>
</gene>
<protein>
    <recommendedName>
        <fullName evidence="2">Big-1 domain-containing protein</fullName>
    </recommendedName>
</protein>